<dbReference type="OrthoDB" id="6418787at2759"/>
<dbReference type="EMBL" id="AMQN01005211">
    <property type="status" value="NOT_ANNOTATED_CDS"/>
    <property type="molecule type" value="Genomic_DNA"/>
</dbReference>
<dbReference type="AlphaFoldDB" id="R7VBQ1"/>
<reference evidence="2 4" key="2">
    <citation type="journal article" date="2013" name="Nature">
        <title>Insights into bilaterian evolution from three spiralian genomes.</title>
        <authorList>
            <person name="Simakov O."/>
            <person name="Marletaz F."/>
            <person name="Cho S.J."/>
            <person name="Edsinger-Gonzales E."/>
            <person name="Havlak P."/>
            <person name="Hellsten U."/>
            <person name="Kuo D.H."/>
            <person name="Larsson T."/>
            <person name="Lv J."/>
            <person name="Arendt D."/>
            <person name="Savage R."/>
            <person name="Osoegawa K."/>
            <person name="de Jong P."/>
            <person name="Grimwood J."/>
            <person name="Chapman J.A."/>
            <person name="Shapiro H."/>
            <person name="Aerts A."/>
            <person name="Otillar R.P."/>
            <person name="Terry A.Y."/>
            <person name="Boore J.L."/>
            <person name="Grigoriev I.V."/>
            <person name="Lindberg D.R."/>
            <person name="Seaver E.C."/>
            <person name="Weisblat D.A."/>
            <person name="Putnam N.H."/>
            <person name="Rokhsar D.S."/>
        </authorList>
    </citation>
    <scope>NUCLEOTIDE SEQUENCE</scope>
    <source>
        <strain evidence="2 4">I ESC-2004</strain>
    </source>
</reference>
<dbReference type="Gene3D" id="3.30.710.10">
    <property type="entry name" value="Potassium Channel Kv1.1, Chain A"/>
    <property type="match status" value="1"/>
</dbReference>
<dbReference type="InterPro" id="IPR000210">
    <property type="entry name" value="BTB/POZ_dom"/>
</dbReference>
<dbReference type="Proteomes" id="UP000014760">
    <property type="component" value="Unassembled WGS sequence"/>
</dbReference>
<dbReference type="EMBL" id="KB295454">
    <property type="protein sequence ID" value="ELU13120.1"/>
    <property type="molecule type" value="Genomic_DNA"/>
</dbReference>
<feature type="domain" description="BTB" evidence="1">
    <location>
        <begin position="15"/>
        <end position="82"/>
    </location>
</feature>
<organism evidence="2">
    <name type="scientific">Capitella teleta</name>
    <name type="common">Polychaete worm</name>
    <dbReference type="NCBI Taxonomy" id="283909"/>
    <lineage>
        <taxon>Eukaryota</taxon>
        <taxon>Metazoa</taxon>
        <taxon>Spiralia</taxon>
        <taxon>Lophotrochozoa</taxon>
        <taxon>Annelida</taxon>
        <taxon>Polychaeta</taxon>
        <taxon>Sedentaria</taxon>
        <taxon>Scolecida</taxon>
        <taxon>Capitellidae</taxon>
        <taxon>Capitella</taxon>
    </lineage>
</organism>
<dbReference type="EnsemblMetazoa" id="CapteT119696">
    <property type="protein sequence ID" value="CapteP119696"/>
    <property type="gene ID" value="CapteG119696"/>
</dbReference>
<dbReference type="STRING" id="283909.R7VBQ1"/>
<proteinExistence type="predicted"/>
<evidence type="ECO:0000313" key="3">
    <source>
        <dbReference type="EnsemblMetazoa" id="CapteP119696"/>
    </source>
</evidence>
<feature type="non-terminal residue" evidence="2">
    <location>
        <position position="116"/>
    </location>
</feature>
<keyword evidence="4" id="KW-1185">Reference proteome</keyword>
<evidence type="ECO:0000259" key="1">
    <source>
        <dbReference type="PROSITE" id="PS50097"/>
    </source>
</evidence>
<dbReference type="CDD" id="cd18186">
    <property type="entry name" value="BTB_POZ_ZBTB_KLHL-like"/>
    <property type="match status" value="1"/>
</dbReference>
<sequence>MFQLLQRNSEMKELTDFVLKVEDQEIHCHKVIMAAASRYFEKMLTSDMKESTEGRAKLNETNFAIINLIVNAIYEGCLELDGDNVQDVFLACHHYDIELFMPLCTDYMFEHIDSDN</sequence>
<dbReference type="Pfam" id="PF00651">
    <property type="entry name" value="BTB"/>
    <property type="match status" value="1"/>
</dbReference>
<evidence type="ECO:0000313" key="2">
    <source>
        <dbReference type="EMBL" id="ELU13120.1"/>
    </source>
</evidence>
<gene>
    <name evidence="2" type="ORF">CAPTEDRAFT_119696</name>
</gene>
<name>R7VBQ1_CAPTE</name>
<dbReference type="SUPFAM" id="SSF54695">
    <property type="entry name" value="POZ domain"/>
    <property type="match status" value="1"/>
</dbReference>
<dbReference type="InterPro" id="IPR011333">
    <property type="entry name" value="SKP1/BTB/POZ_sf"/>
</dbReference>
<dbReference type="SMART" id="SM00225">
    <property type="entry name" value="BTB"/>
    <property type="match status" value="1"/>
</dbReference>
<dbReference type="OMA" id="CERFFMK"/>
<dbReference type="PROSITE" id="PS50097">
    <property type="entry name" value="BTB"/>
    <property type="match status" value="1"/>
</dbReference>
<reference evidence="3" key="3">
    <citation type="submission" date="2015-06" db="UniProtKB">
        <authorList>
            <consortium name="EnsemblMetazoa"/>
        </authorList>
    </citation>
    <scope>IDENTIFICATION</scope>
</reference>
<protein>
    <recommendedName>
        <fullName evidence="1">BTB domain-containing protein</fullName>
    </recommendedName>
</protein>
<evidence type="ECO:0000313" key="4">
    <source>
        <dbReference type="Proteomes" id="UP000014760"/>
    </source>
</evidence>
<accession>R7VBQ1</accession>
<dbReference type="HOGENOM" id="CLU_004253_11_4_1"/>
<reference evidence="4" key="1">
    <citation type="submission" date="2012-12" db="EMBL/GenBank/DDBJ databases">
        <authorList>
            <person name="Hellsten U."/>
            <person name="Grimwood J."/>
            <person name="Chapman J.A."/>
            <person name="Shapiro H."/>
            <person name="Aerts A."/>
            <person name="Otillar R.P."/>
            <person name="Terry A.Y."/>
            <person name="Boore J.L."/>
            <person name="Simakov O."/>
            <person name="Marletaz F."/>
            <person name="Cho S.-J."/>
            <person name="Edsinger-Gonzales E."/>
            <person name="Havlak P."/>
            <person name="Kuo D.-H."/>
            <person name="Larsson T."/>
            <person name="Lv J."/>
            <person name="Arendt D."/>
            <person name="Savage R."/>
            <person name="Osoegawa K."/>
            <person name="de Jong P."/>
            <person name="Lindberg D.R."/>
            <person name="Seaver E.C."/>
            <person name="Weisblat D.A."/>
            <person name="Putnam N.H."/>
            <person name="Grigoriev I.V."/>
            <person name="Rokhsar D.S."/>
        </authorList>
    </citation>
    <scope>NUCLEOTIDE SEQUENCE</scope>
    <source>
        <strain evidence="4">I ESC-2004</strain>
    </source>
</reference>
<dbReference type="PANTHER" id="PTHR45632">
    <property type="entry name" value="LD33804P"/>
    <property type="match status" value="1"/>
</dbReference>